<dbReference type="Proteomes" id="UP001595821">
    <property type="component" value="Unassembled WGS sequence"/>
</dbReference>
<evidence type="ECO:0000259" key="1">
    <source>
        <dbReference type="Pfam" id="PF18545"/>
    </source>
</evidence>
<comment type="caution">
    <text evidence="2">The sequence shown here is derived from an EMBL/GenBank/DDBJ whole genome shotgun (WGS) entry which is preliminary data.</text>
</comment>
<proteinExistence type="predicted"/>
<dbReference type="GeneID" id="71852723"/>
<evidence type="ECO:0000313" key="3">
    <source>
        <dbReference type="Proteomes" id="UP001595821"/>
    </source>
</evidence>
<protein>
    <submittedName>
        <fullName evidence="2">HalOD1 output domain-containing protein</fullName>
    </submittedName>
</protein>
<gene>
    <name evidence="2" type="ORF">ACFOZ7_07795</name>
</gene>
<sequence length="71" mass="8040">MSDGTLLFEIVEALEKQGLGRNEYQLQRVIDVEALEQLVDSADPHTDLGIQFTDSEFRVLVTDSRVTVTRM</sequence>
<organism evidence="2 3">
    <name type="scientific">Natribaculum luteum</name>
    <dbReference type="NCBI Taxonomy" id="1586232"/>
    <lineage>
        <taxon>Archaea</taxon>
        <taxon>Methanobacteriati</taxon>
        <taxon>Methanobacteriota</taxon>
        <taxon>Stenosarchaea group</taxon>
        <taxon>Halobacteria</taxon>
        <taxon>Halobacteriales</taxon>
        <taxon>Natrialbaceae</taxon>
        <taxon>Natribaculum</taxon>
    </lineage>
</organism>
<accession>A0ABD5NYS5</accession>
<evidence type="ECO:0000313" key="2">
    <source>
        <dbReference type="EMBL" id="MFC4246900.1"/>
    </source>
</evidence>
<dbReference type="Pfam" id="PF18545">
    <property type="entry name" value="HalOD1"/>
    <property type="match status" value="1"/>
</dbReference>
<reference evidence="2 3" key="1">
    <citation type="journal article" date="2014" name="Int. J. Syst. Evol. Microbiol.">
        <title>Complete genome sequence of Corynebacterium casei LMG S-19264T (=DSM 44701T), isolated from a smear-ripened cheese.</title>
        <authorList>
            <consortium name="US DOE Joint Genome Institute (JGI-PGF)"/>
            <person name="Walter F."/>
            <person name="Albersmeier A."/>
            <person name="Kalinowski J."/>
            <person name="Ruckert C."/>
        </authorList>
    </citation>
    <scope>NUCLEOTIDE SEQUENCE [LARGE SCALE GENOMIC DNA]</scope>
    <source>
        <strain evidence="2 3">IBRC-M 10912</strain>
    </source>
</reference>
<dbReference type="AlphaFoldDB" id="A0ABD5NYS5"/>
<feature type="domain" description="Halobacterial output" evidence="1">
    <location>
        <begin position="26"/>
        <end position="69"/>
    </location>
</feature>
<name>A0ABD5NYS5_9EURY</name>
<dbReference type="InterPro" id="IPR040624">
    <property type="entry name" value="HalOD1"/>
</dbReference>
<dbReference type="EMBL" id="JBHSDJ010000020">
    <property type="protein sequence ID" value="MFC4246900.1"/>
    <property type="molecule type" value="Genomic_DNA"/>
</dbReference>
<dbReference type="RefSeq" id="WP_246971973.1">
    <property type="nucleotide sequence ID" value="NZ_CP095397.1"/>
</dbReference>